<gene>
    <name evidence="1" type="ORF">SPARVUS_LOCUS3342969</name>
</gene>
<reference evidence="1" key="1">
    <citation type="submission" date="2023-05" db="EMBL/GenBank/DDBJ databases">
        <authorList>
            <person name="Stuckert A."/>
        </authorList>
    </citation>
    <scope>NUCLEOTIDE SEQUENCE</scope>
</reference>
<feature type="non-terminal residue" evidence="1">
    <location>
        <position position="1"/>
    </location>
</feature>
<organism evidence="1 2">
    <name type="scientific">Staurois parvus</name>
    <dbReference type="NCBI Taxonomy" id="386267"/>
    <lineage>
        <taxon>Eukaryota</taxon>
        <taxon>Metazoa</taxon>
        <taxon>Chordata</taxon>
        <taxon>Craniata</taxon>
        <taxon>Vertebrata</taxon>
        <taxon>Euteleostomi</taxon>
        <taxon>Amphibia</taxon>
        <taxon>Batrachia</taxon>
        <taxon>Anura</taxon>
        <taxon>Neobatrachia</taxon>
        <taxon>Ranoidea</taxon>
        <taxon>Ranidae</taxon>
        <taxon>Staurois</taxon>
    </lineage>
</organism>
<protein>
    <submittedName>
        <fullName evidence="1">Uncharacterized protein</fullName>
    </submittedName>
</protein>
<dbReference type="Proteomes" id="UP001162483">
    <property type="component" value="Unassembled WGS sequence"/>
</dbReference>
<accession>A0ABN9BP43</accession>
<comment type="caution">
    <text evidence="1">The sequence shown here is derived from an EMBL/GenBank/DDBJ whole genome shotgun (WGS) entry which is preliminary data.</text>
</comment>
<evidence type="ECO:0000313" key="1">
    <source>
        <dbReference type="EMBL" id="CAI9549415.1"/>
    </source>
</evidence>
<sequence>SLQRTRLHCSRVRWWHALHHCIALRIYVNPGVRLGCSCLALETISTHCCCANLKAT</sequence>
<evidence type="ECO:0000313" key="2">
    <source>
        <dbReference type="Proteomes" id="UP001162483"/>
    </source>
</evidence>
<proteinExistence type="predicted"/>
<dbReference type="EMBL" id="CATNWA010005142">
    <property type="protein sequence ID" value="CAI9549415.1"/>
    <property type="molecule type" value="Genomic_DNA"/>
</dbReference>
<keyword evidence="2" id="KW-1185">Reference proteome</keyword>
<name>A0ABN9BP43_9NEOB</name>